<reference evidence="1" key="1">
    <citation type="journal article" date="2014" name="Front. Microbiol.">
        <title>High frequency of phylogenetically diverse reductive dehalogenase-homologous genes in deep subseafloor sedimentary metagenomes.</title>
        <authorList>
            <person name="Kawai M."/>
            <person name="Futagami T."/>
            <person name="Toyoda A."/>
            <person name="Takaki Y."/>
            <person name="Nishi S."/>
            <person name="Hori S."/>
            <person name="Arai W."/>
            <person name="Tsubouchi T."/>
            <person name="Morono Y."/>
            <person name="Uchiyama I."/>
            <person name="Ito T."/>
            <person name="Fujiyama A."/>
            <person name="Inagaki F."/>
            <person name="Takami H."/>
        </authorList>
    </citation>
    <scope>NUCLEOTIDE SEQUENCE</scope>
    <source>
        <strain evidence="1">Expedition CK06-06</strain>
    </source>
</reference>
<organism evidence="1">
    <name type="scientific">marine sediment metagenome</name>
    <dbReference type="NCBI Taxonomy" id="412755"/>
    <lineage>
        <taxon>unclassified sequences</taxon>
        <taxon>metagenomes</taxon>
        <taxon>ecological metagenomes</taxon>
    </lineage>
</organism>
<dbReference type="AlphaFoldDB" id="X0TTP0"/>
<comment type="caution">
    <text evidence="1">The sequence shown here is derived from an EMBL/GenBank/DDBJ whole genome shotgun (WGS) entry which is preliminary data.</text>
</comment>
<proteinExistence type="predicted"/>
<evidence type="ECO:0000313" key="1">
    <source>
        <dbReference type="EMBL" id="GAF79475.1"/>
    </source>
</evidence>
<dbReference type="EMBL" id="BARS01009781">
    <property type="protein sequence ID" value="GAF79475.1"/>
    <property type="molecule type" value="Genomic_DNA"/>
</dbReference>
<accession>X0TTP0</accession>
<feature type="non-terminal residue" evidence="1">
    <location>
        <position position="1"/>
    </location>
</feature>
<sequence length="331" mass="35838">PDLFPFKLKKFLGETTANSPSIALGVAGEITGGMPGAAAGAAAGESIRQNIGAYVFGEQEKIPRYLKEVGKEGALGLIGSTPGRGLIGVARRGGALAGGRTGGRIRKAVGPELPTINFRKAAKLQKQVKKEFGVDLFDAQTTESRRLLNRLNLYGDLPETSDLVQIAKKIQDDKAFRATDDYFNALYDVESEHIKTAAVKMDDGSIREGAASQVPTELRGGILDDKGYVTNRGRWLTKREAQDVAGDPNAKDIVGRVLPGTDPLYAGQKVTDAAKKAIDREINARWVKARPWYSKAFAKKTQIDISPHIDELDEMIRLAPKGSPRRTKLRG</sequence>
<feature type="non-terminal residue" evidence="1">
    <location>
        <position position="331"/>
    </location>
</feature>
<protein>
    <submittedName>
        <fullName evidence="1">Uncharacterized protein</fullName>
    </submittedName>
</protein>
<gene>
    <name evidence="1" type="ORF">S01H1_18307</name>
</gene>
<name>X0TTP0_9ZZZZ</name>